<dbReference type="SMART" id="SM00679">
    <property type="entry name" value="CTNS"/>
    <property type="match status" value="1"/>
</dbReference>
<organism evidence="7 8">
    <name type="scientific">Trichogramma brassicae</name>
    <dbReference type="NCBI Taxonomy" id="86971"/>
    <lineage>
        <taxon>Eukaryota</taxon>
        <taxon>Metazoa</taxon>
        <taxon>Ecdysozoa</taxon>
        <taxon>Arthropoda</taxon>
        <taxon>Hexapoda</taxon>
        <taxon>Insecta</taxon>
        <taxon>Pterygota</taxon>
        <taxon>Neoptera</taxon>
        <taxon>Endopterygota</taxon>
        <taxon>Hymenoptera</taxon>
        <taxon>Apocrita</taxon>
        <taxon>Proctotrupomorpha</taxon>
        <taxon>Chalcidoidea</taxon>
        <taxon>Trichogrammatidae</taxon>
        <taxon>Trichogramma</taxon>
    </lineage>
</organism>
<protein>
    <recommendedName>
        <fullName evidence="5">Solute carrier family 66 member 3</fullName>
    </recommendedName>
</protein>
<accession>A0A6H5I133</accession>
<dbReference type="PIRSF" id="PIRSF023381">
    <property type="entry name" value="MannP-dilichol_defect-1p"/>
    <property type="match status" value="1"/>
</dbReference>
<dbReference type="AlphaFoldDB" id="A0A6H5I133"/>
<sequence>MSILRLLSDGLSIITISMCLVLKVPQIKKILDSKSAVGISVMGLLLELTSYTIMTCYNYTNGYGILSYMDYPIILIQEYVLIFLVLKYLNLINTPMLLAVFGYFLIFIGLLTNSLPKTILTIMVPLCTPISASSKVAQLLAILKAKNADAVSPKTWMLSAFTNLTRVFTTFMDSADILLLGNYTVSVALSSSVLFAALHYRKIVKKEE</sequence>
<evidence type="ECO:0000256" key="4">
    <source>
        <dbReference type="ARBA" id="ARBA00023136"/>
    </source>
</evidence>
<dbReference type="PANTHER" id="PTHR12226">
    <property type="entry name" value="MANNOSE-P-DOLICHOL UTILIZATION DEFECT 1 LEC35 -RELATED"/>
    <property type="match status" value="1"/>
</dbReference>
<name>A0A6H5I133_9HYME</name>
<dbReference type="GO" id="GO:0016020">
    <property type="term" value="C:membrane"/>
    <property type="evidence" value="ECO:0007669"/>
    <property type="project" value="UniProtKB-SubCell"/>
</dbReference>
<dbReference type="InterPro" id="IPR016817">
    <property type="entry name" value="MannP-dilichol_defect-1"/>
</dbReference>
<evidence type="ECO:0000313" key="8">
    <source>
        <dbReference type="Proteomes" id="UP000479190"/>
    </source>
</evidence>
<comment type="subcellular location">
    <subcellularLocation>
        <location evidence="1 5">Membrane</location>
        <topology evidence="1 5">Multi-pass membrane protein</topology>
    </subcellularLocation>
</comment>
<reference evidence="7 8" key="1">
    <citation type="submission" date="2020-02" db="EMBL/GenBank/DDBJ databases">
        <authorList>
            <person name="Ferguson B K."/>
        </authorList>
    </citation>
    <scope>NUCLEOTIDE SEQUENCE [LARGE SCALE GENOMIC DNA]</scope>
</reference>
<dbReference type="EMBL" id="CADCXV010000580">
    <property type="protein sequence ID" value="CAB0030929.1"/>
    <property type="molecule type" value="Genomic_DNA"/>
</dbReference>
<dbReference type="Gene3D" id="1.20.1280.290">
    <property type="match status" value="1"/>
</dbReference>
<feature type="transmembrane region" description="Helical" evidence="6">
    <location>
        <begin position="36"/>
        <end position="60"/>
    </location>
</feature>
<gene>
    <name evidence="7" type="ORF">TBRA_LOCUS2913</name>
</gene>
<dbReference type="Pfam" id="PF04193">
    <property type="entry name" value="PQ-loop"/>
    <property type="match status" value="1"/>
</dbReference>
<feature type="transmembrane region" description="Helical" evidence="6">
    <location>
        <begin position="177"/>
        <end position="198"/>
    </location>
</feature>
<evidence type="ECO:0000256" key="2">
    <source>
        <dbReference type="ARBA" id="ARBA00022692"/>
    </source>
</evidence>
<evidence type="ECO:0000256" key="1">
    <source>
        <dbReference type="ARBA" id="ARBA00004141"/>
    </source>
</evidence>
<keyword evidence="8" id="KW-1185">Reference proteome</keyword>
<feature type="transmembrane region" description="Helical" evidence="6">
    <location>
        <begin position="72"/>
        <end position="89"/>
    </location>
</feature>
<evidence type="ECO:0000256" key="3">
    <source>
        <dbReference type="ARBA" id="ARBA00022989"/>
    </source>
</evidence>
<dbReference type="PANTHER" id="PTHR12226:SF3">
    <property type="entry name" value="SOLUTE CARRIER FAMILY 66 MEMBER 3"/>
    <property type="match status" value="1"/>
</dbReference>
<dbReference type="InterPro" id="IPR006603">
    <property type="entry name" value="PQ-loop_rpt"/>
</dbReference>
<keyword evidence="2 5" id="KW-0812">Transmembrane</keyword>
<proteinExistence type="predicted"/>
<dbReference type="OrthoDB" id="271506at2759"/>
<feature type="transmembrane region" description="Helical" evidence="6">
    <location>
        <begin position="96"/>
        <end position="115"/>
    </location>
</feature>
<keyword evidence="3 5" id="KW-1133">Transmembrane helix</keyword>
<evidence type="ECO:0000256" key="6">
    <source>
        <dbReference type="SAM" id="Phobius"/>
    </source>
</evidence>
<dbReference type="Proteomes" id="UP000479190">
    <property type="component" value="Unassembled WGS sequence"/>
</dbReference>
<evidence type="ECO:0000256" key="5">
    <source>
        <dbReference type="PIRNR" id="PIRNR023381"/>
    </source>
</evidence>
<evidence type="ECO:0000313" key="7">
    <source>
        <dbReference type="EMBL" id="CAB0030929.1"/>
    </source>
</evidence>
<keyword evidence="4 5" id="KW-0472">Membrane</keyword>